<accession>A0A5C7IFM1</accession>
<evidence type="ECO:0000313" key="1">
    <source>
        <dbReference type="EMBL" id="TXG68097.1"/>
    </source>
</evidence>
<dbReference type="Gene3D" id="3.30.70.100">
    <property type="match status" value="1"/>
</dbReference>
<keyword evidence="2" id="KW-1185">Reference proteome</keyword>
<dbReference type="EMBL" id="VAHF01000003">
    <property type="protein sequence ID" value="TXG68097.1"/>
    <property type="molecule type" value="Genomic_DNA"/>
</dbReference>
<evidence type="ECO:0000313" key="2">
    <source>
        <dbReference type="Proteomes" id="UP000323000"/>
    </source>
</evidence>
<protein>
    <submittedName>
        <fullName evidence="1">Uncharacterized protein</fullName>
    </submittedName>
</protein>
<gene>
    <name evidence="1" type="ORF">EZV62_009372</name>
</gene>
<comment type="caution">
    <text evidence="1">The sequence shown here is derived from an EMBL/GenBank/DDBJ whole genome shotgun (WGS) entry which is preliminary data.</text>
</comment>
<organism evidence="1 2">
    <name type="scientific">Acer yangbiense</name>
    <dbReference type="NCBI Taxonomy" id="1000413"/>
    <lineage>
        <taxon>Eukaryota</taxon>
        <taxon>Viridiplantae</taxon>
        <taxon>Streptophyta</taxon>
        <taxon>Embryophyta</taxon>
        <taxon>Tracheophyta</taxon>
        <taxon>Spermatophyta</taxon>
        <taxon>Magnoliopsida</taxon>
        <taxon>eudicotyledons</taxon>
        <taxon>Gunneridae</taxon>
        <taxon>Pentapetalae</taxon>
        <taxon>rosids</taxon>
        <taxon>malvids</taxon>
        <taxon>Sapindales</taxon>
        <taxon>Sapindaceae</taxon>
        <taxon>Hippocastanoideae</taxon>
        <taxon>Acereae</taxon>
        <taxon>Acer</taxon>
    </lineage>
</organism>
<proteinExistence type="predicted"/>
<dbReference type="Proteomes" id="UP000323000">
    <property type="component" value="Chromosome 3"/>
</dbReference>
<name>A0A5C7IFM1_9ROSI</name>
<reference evidence="2" key="1">
    <citation type="journal article" date="2019" name="Gigascience">
        <title>De novo genome assembly of the endangered Acer yangbiense, a plant species with extremely small populations endemic to Yunnan Province, China.</title>
        <authorList>
            <person name="Yang J."/>
            <person name="Wariss H.M."/>
            <person name="Tao L."/>
            <person name="Zhang R."/>
            <person name="Yun Q."/>
            <person name="Hollingsworth P."/>
            <person name="Dao Z."/>
            <person name="Luo G."/>
            <person name="Guo H."/>
            <person name="Ma Y."/>
            <person name="Sun W."/>
        </authorList>
    </citation>
    <scope>NUCLEOTIDE SEQUENCE [LARGE SCALE GENOMIC DNA]</scope>
    <source>
        <strain evidence="2">cv. Malutang</strain>
    </source>
</reference>
<sequence>MMQQEIVIMLKLKCDKCRSKAVADGWSYMCNFSGMERRRGKNKLVMTGDGTDAATVTGCLRKKLCYAYLAMAGVVEQSILLLKTASGVVCLRFDG</sequence>
<dbReference type="AlphaFoldDB" id="A0A5C7IFM1"/>